<keyword evidence="3" id="KW-1185">Reference proteome</keyword>
<organism evidence="2 3">
    <name type="scientific">Glutamicibacter soli</name>
    <dbReference type="NCBI Taxonomy" id="453836"/>
    <lineage>
        <taxon>Bacteria</taxon>
        <taxon>Bacillati</taxon>
        <taxon>Actinomycetota</taxon>
        <taxon>Actinomycetes</taxon>
        <taxon>Micrococcales</taxon>
        <taxon>Micrococcaceae</taxon>
        <taxon>Glutamicibacter</taxon>
    </lineage>
</organism>
<gene>
    <name evidence="2" type="ORF">C1H84_16780</name>
</gene>
<proteinExistence type="predicted"/>
<feature type="transmembrane region" description="Helical" evidence="1">
    <location>
        <begin position="30"/>
        <end position="50"/>
    </location>
</feature>
<feature type="transmembrane region" description="Helical" evidence="1">
    <location>
        <begin position="70"/>
        <end position="88"/>
    </location>
</feature>
<name>A0A365Y889_9MICC</name>
<keyword evidence="1" id="KW-0812">Transmembrane</keyword>
<reference evidence="2 3" key="1">
    <citation type="submission" date="2018-01" db="EMBL/GenBank/DDBJ databases">
        <title>Glutamicibacter soli strain NHPC-3 Whole genome sequence and assembly.</title>
        <authorList>
            <person name="Choudhury P."/>
            <person name="Gupta D."/>
            <person name="Sengupta K."/>
            <person name="Jawed A."/>
            <person name="Sultana N."/>
            <person name="Saha P."/>
        </authorList>
    </citation>
    <scope>NUCLEOTIDE SEQUENCE [LARGE SCALE GENOMIC DNA]</scope>
    <source>
        <strain evidence="2 3">NHPC-3</strain>
    </source>
</reference>
<feature type="transmembrane region" description="Helical" evidence="1">
    <location>
        <begin position="7"/>
        <end position="24"/>
    </location>
</feature>
<keyword evidence="1" id="KW-1133">Transmembrane helix</keyword>
<sequence length="89" mass="9725">MREQRPLFFAAPLIPILLILGVIISGSLTVLFGIALAAVTMAVACLMRIIWQTAHFQGYKNTTENRALTILGYSAVPIVLIALILNIFI</sequence>
<dbReference type="EMBL" id="POAF01000011">
    <property type="protein sequence ID" value="RBL98895.1"/>
    <property type="molecule type" value="Genomic_DNA"/>
</dbReference>
<accession>A0A365Y889</accession>
<evidence type="ECO:0000313" key="3">
    <source>
        <dbReference type="Proteomes" id="UP000252167"/>
    </source>
</evidence>
<protein>
    <submittedName>
        <fullName evidence="2">Uncharacterized protein</fullName>
    </submittedName>
</protein>
<keyword evidence="1" id="KW-0472">Membrane</keyword>
<evidence type="ECO:0000313" key="2">
    <source>
        <dbReference type="EMBL" id="RBL98895.1"/>
    </source>
</evidence>
<evidence type="ECO:0000256" key="1">
    <source>
        <dbReference type="SAM" id="Phobius"/>
    </source>
</evidence>
<dbReference type="Proteomes" id="UP000252167">
    <property type="component" value="Unassembled WGS sequence"/>
</dbReference>
<comment type="caution">
    <text evidence="2">The sequence shown here is derived from an EMBL/GenBank/DDBJ whole genome shotgun (WGS) entry which is preliminary data.</text>
</comment>
<dbReference type="AlphaFoldDB" id="A0A365Y889"/>